<proteinExistence type="predicted"/>
<gene>
    <name evidence="2" type="ORF">NDU88_003717</name>
</gene>
<name>A0AAV7TPS4_PLEWA</name>
<dbReference type="AlphaFoldDB" id="A0AAV7TPS4"/>
<feature type="compositionally biased region" description="Basic and acidic residues" evidence="1">
    <location>
        <begin position="11"/>
        <end position="26"/>
    </location>
</feature>
<organism evidence="2 3">
    <name type="scientific">Pleurodeles waltl</name>
    <name type="common">Iberian ribbed newt</name>
    <dbReference type="NCBI Taxonomy" id="8319"/>
    <lineage>
        <taxon>Eukaryota</taxon>
        <taxon>Metazoa</taxon>
        <taxon>Chordata</taxon>
        <taxon>Craniata</taxon>
        <taxon>Vertebrata</taxon>
        <taxon>Euteleostomi</taxon>
        <taxon>Amphibia</taxon>
        <taxon>Batrachia</taxon>
        <taxon>Caudata</taxon>
        <taxon>Salamandroidea</taxon>
        <taxon>Salamandridae</taxon>
        <taxon>Pleurodelinae</taxon>
        <taxon>Pleurodeles</taxon>
    </lineage>
</organism>
<evidence type="ECO:0000313" key="2">
    <source>
        <dbReference type="EMBL" id="KAJ1178471.1"/>
    </source>
</evidence>
<evidence type="ECO:0000313" key="3">
    <source>
        <dbReference type="Proteomes" id="UP001066276"/>
    </source>
</evidence>
<reference evidence="2" key="1">
    <citation type="journal article" date="2022" name="bioRxiv">
        <title>Sequencing and chromosome-scale assembly of the giantPleurodeles waltlgenome.</title>
        <authorList>
            <person name="Brown T."/>
            <person name="Elewa A."/>
            <person name="Iarovenko S."/>
            <person name="Subramanian E."/>
            <person name="Araus A.J."/>
            <person name="Petzold A."/>
            <person name="Susuki M."/>
            <person name="Suzuki K.-i.T."/>
            <person name="Hayashi T."/>
            <person name="Toyoda A."/>
            <person name="Oliveira C."/>
            <person name="Osipova E."/>
            <person name="Leigh N.D."/>
            <person name="Simon A."/>
            <person name="Yun M.H."/>
        </authorList>
    </citation>
    <scope>NUCLEOTIDE SEQUENCE</scope>
    <source>
        <strain evidence="2">20211129_DDA</strain>
        <tissue evidence="2">Liver</tissue>
    </source>
</reference>
<protein>
    <submittedName>
        <fullName evidence="2">Uncharacterized protein</fullName>
    </submittedName>
</protein>
<evidence type="ECO:0000256" key="1">
    <source>
        <dbReference type="SAM" id="MobiDB-lite"/>
    </source>
</evidence>
<dbReference type="EMBL" id="JANPWB010000006">
    <property type="protein sequence ID" value="KAJ1178471.1"/>
    <property type="molecule type" value="Genomic_DNA"/>
</dbReference>
<sequence>MGVFTAPTDSSDWRCSRASEVGDCHPHGNVRAAPDTWDSDFRVPGIENSDDGLEGGSEKSSEATASRGRNRASGGEAPAAEGAKIEKPELLNGRRRREERTSPQETSTFCHVPGGTWLNKSAPVKKWAYKEHQKIETLKKTSHANLKPQVCTKVLNKYHLHLQYVSESFIPPSRPVTVVSEVGC</sequence>
<accession>A0AAV7TPS4</accession>
<dbReference type="Proteomes" id="UP001066276">
    <property type="component" value="Chromosome 3_2"/>
</dbReference>
<feature type="region of interest" description="Disordered" evidence="1">
    <location>
        <begin position="1"/>
        <end position="113"/>
    </location>
</feature>
<keyword evidence="3" id="KW-1185">Reference proteome</keyword>
<comment type="caution">
    <text evidence="2">The sequence shown here is derived from an EMBL/GenBank/DDBJ whole genome shotgun (WGS) entry which is preliminary data.</text>
</comment>